<reference evidence="2" key="1">
    <citation type="submission" date="2015-04" db="UniProtKB">
        <authorList>
            <consortium name="EnsemblPlants"/>
        </authorList>
    </citation>
    <scope>IDENTIFICATION</scope>
    <source>
        <strain evidence="2">SL10</strain>
    </source>
</reference>
<evidence type="ECO:0000313" key="2">
    <source>
        <dbReference type="EnsemblPlants" id="ONIVA06G17420.1"/>
    </source>
</evidence>
<feature type="region of interest" description="Disordered" evidence="1">
    <location>
        <begin position="1"/>
        <end position="33"/>
    </location>
</feature>
<reference evidence="2" key="2">
    <citation type="submission" date="2018-04" db="EMBL/GenBank/DDBJ databases">
        <title>OnivRS2 (Oryza nivara Reference Sequence Version 2).</title>
        <authorList>
            <person name="Zhang J."/>
            <person name="Kudrna D."/>
            <person name="Lee S."/>
            <person name="Talag J."/>
            <person name="Rajasekar S."/>
            <person name="Welchert J."/>
            <person name="Hsing Y.-I."/>
            <person name="Wing R.A."/>
        </authorList>
    </citation>
    <scope>NUCLEOTIDE SEQUENCE [LARGE SCALE GENOMIC DNA]</scope>
    <source>
        <strain evidence="2">SL10</strain>
    </source>
</reference>
<organism evidence="2">
    <name type="scientific">Oryza nivara</name>
    <name type="common">Indian wild rice</name>
    <name type="synonym">Oryza sativa f. spontanea</name>
    <dbReference type="NCBI Taxonomy" id="4536"/>
    <lineage>
        <taxon>Eukaryota</taxon>
        <taxon>Viridiplantae</taxon>
        <taxon>Streptophyta</taxon>
        <taxon>Embryophyta</taxon>
        <taxon>Tracheophyta</taxon>
        <taxon>Spermatophyta</taxon>
        <taxon>Magnoliopsida</taxon>
        <taxon>Liliopsida</taxon>
        <taxon>Poales</taxon>
        <taxon>Poaceae</taxon>
        <taxon>BOP clade</taxon>
        <taxon>Oryzoideae</taxon>
        <taxon>Oryzeae</taxon>
        <taxon>Oryzinae</taxon>
        <taxon>Oryza</taxon>
    </lineage>
</organism>
<dbReference type="AlphaFoldDB" id="A0A0E0HQS6"/>
<accession>A0A0E0HQS6</accession>
<protein>
    <submittedName>
        <fullName evidence="2">Uncharacterized protein</fullName>
    </submittedName>
</protein>
<name>A0A0E0HQS6_ORYNI</name>
<sequence length="78" mass="7922">MGSPAPGRASIGSPVTDRRRASMGSPALDRVSSMGSRAFGRAWGIGAAGRVSGTWATGVPSIGVGPRLTLGKSFWVHV</sequence>
<keyword evidence="3" id="KW-1185">Reference proteome</keyword>
<dbReference type="Gramene" id="ONIVA06G17420.1">
    <property type="protein sequence ID" value="ONIVA06G17420.1"/>
    <property type="gene ID" value="ONIVA06G17420"/>
</dbReference>
<proteinExistence type="predicted"/>
<dbReference type="HOGENOM" id="CLU_2626174_0_0_1"/>
<evidence type="ECO:0000313" key="3">
    <source>
        <dbReference type="Proteomes" id="UP000006591"/>
    </source>
</evidence>
<dbReference type="EnsemblPlants" id="ONIVA06G17420.1">
    <property type="protein sequence ID" value="ONIVA06G17420.1"/>
    <property type="gene ID" value="ONIVA06G17420"/>
</dbReference>
<dbReference type="Proteomes" id="UP000006591">
    <property type="component" value="Chromosome 6"/>
</dbReference>
<evidence type="ECO:0000256" key="1">
    <source>
        <dbReference type="SAM" id="MobiDB-lite"/>
    </source>
</evidence>